<reference evidence="6 7" key="1">
    <citation type="submission" date="2022-08" db="EMBL/GenBank/DDBJ databases">
        <title>Aerococcaceae sp. nov isolated from spoiled eye mask.</title>
        <authorList>
            <person name="Zhou G."/>
            <person name="Xie X.-B."/>
            <person name="Shi Q.-S."/>
            <person name="Wang Y.-S."/>
            <person name="Wen X."/>
            <person name="Peng H."/>
            <person name="Yang X.-J."/>
            <person name="Tao H.-B."/>
            <person name="Huang X.-M."/>
        </authorList>
    </citation>
    <scope>NUCLEOTIDE SEQUENCE [LARGE SCALE GENOMIC DNA]</scope>
    <source>
        <strain evidence="7">DM20194951</strain>
    </source>
</reference>
<dbReference type="Gene3D" id="3.40.50.2300">
    <property type="match status" value="2"/>
</dbReference>
<keyword evidence="1" id="KW-0805">Transcription regulation</keyword>
<protein>
    <submittedName>
        <fullName evidence="6">LacI family transcriptional regulator</fullName>
    </submittedName>
</protein>
<proteinExistence type="predicted"/>
<dbReference type="PANTHER" id="PTHR30146:SF154">
    <property type="entry name" value="TRANSCRIPTION REGULATOR, MEMBER OF GALR FAMILY"/>
    <property type="match status" value="1"/>
</dbReference>
<keyword evidence="3" id="KW-0804">Transcription</keyword>
<dbReference type="Pfam" id="PF13377">
    <property type="entry name" value="Peripla_BP_3"/>
    <property type="match status" value="1"/>
</dbReference>
<dbReference type="CDD" id="cd01542">
    <property type="entry name" value="PBP1_TreR-like"/>
    <property type="match status" value="1"/>
</dbReference>
<accession>A0ABY5P294</accession>
<dbReference type="CDD" id="cd01392">
    <property type="entry name" value="HTH_LacI"/>
    <property type="match status" value="1"/>
</dbReference>
<evidence type="ECO:0000259" key="5">
    <source>
        <dbReference type="PROSITE" id="PS50943"/>
    </source>
</evidence>
<feature type="domain" description="HTH lacI-type" evidence="4">
    <location>
        <begin position="2"/>
        <end position="55"/>
    </location>
</feature>
<dbReference type="InterPro" id="IPR046335">
    <property type="entry name" value="LacI/GalR-like_sensor"/>
</dbReference>
<organism evidence="6 7">
    <name type="scientific">Fundicoccus culcitae</name>
    <dbReference type="NCBI Taxonomy" id="2969821"/>
    <lineage>
        <taxon>Bacteria</taxon>
        <taxon>Bacillati</taxon>
        <taxon>Bacillota</taxon>
        <taxon>Bacilli</taxon>
        <taxon>Lactobacillales</taxon>
        <taxon>Aerococcaceae</taxon>
        <taxon>Fundicoccus</taxon>
    </lineage>
</organism>
<dbReference type="SMART" id="SM00354">
    <property type="entry name" value="HTH_LACI"/>
    <property type="match status" value="1"/>
</dbReference>
<dbReference type="InterPro" id="IPR001387">
    <property type="entry name" value="Cro/C1-type_HTH"/>
</dbReference>
<dbReference type="InterPro" id="IPR000843">
    <property type="entry name" value="HTH_LacI"/>
</dbReference>
<evidence type="ECO:0000259" key="4">
    <source>
        <dbReference type="PROSITE" id="PS50932"/>
    </source>
</evidence>
<evidence type="ECO:0000256" key="2">
    <source>
        <dbReference type="ARBA" id="ARBA00023125"/>
    </source>
</evidence>
<dbReference type="Gene3D" id="1.10.260.40">
    <property type="entry name" value="lambda repressor-like DNA-binding domains"/>
    <property type="match status" value="1"/>
</dbReference>
<feature type="domain" description="HTH cro/C1-type" evidence="5">
    <location>
        <begin position="3"/>
        <end position="35"/>
    </location>
</feature>
<name>A0ABY5P294_9LACT</name>
<keyword evidence="7" id="KW-1185">Reference proteome</keyword>
<dbReference type="PANTHER" id="PTHR30146">
    <property type="entry name" value="LACI-RELATED TRANSCRIPTIONAL REPRESSOR"/>
    <property type="match status" value="1"/>
</dbReference>
<dbReference type="PROSITE" id="PS50943">
    <property type="entry name" value="HTH_CROC1"/>
    <property type="match status" value="1"/>
</dbReference>
<dbReference type="Proteomes" id="UP001315967">
    <property type="component" value="Chromosome"/>
</dbReference>
<dbReference type="SUPFAM" id="SSF47413">
    <property type="entry name" value="lambda repressor-like DNA-binding domains"/>
    <property type="match status" value="1"/>
</dbReference>
<dbReference type="EMBL" id="CP102453">
    <property type="protein sequence ID" value="UUX32837.1"/>
    <property type="molecule type" value="Genomic_DNA"/>
</dbReference>
<evidence type="ECO:0000313" key="6">
    <source>
        <dbReference type="EMBL" id="UUX32837.1"/>
    </source>
</evidence>
<dbReference type="Pfam" id="PF00356">
    <property type="entry name" value="LacI"/>
    <property type="match status" value="1"/>
</dbReference>
<evidence type="ECO:0000256" key="3">
    <source>
        <dbReference type="ARBA" id="ARBA00023163"/>
    </source>
</evidence>
<gene>
    <name evidence="6" type="ORF">NRE15_07865</name>
</gene>
<dbReference type="InterPro" id="IPR010982">
    <property type="entry name" value="Lambda_DNA-bd_dom_sf"/>
</dbReference>
<keyword evidence="2" id="KW-0238">DNA-binding</keyword>
<evidence type="ECO:0000313" key="7">
    <source>
        <dbReference type="Proteomes" id="UP001315967"/>
    </source>
</evidence>
<sequence>MVTINDIAKRAGVAKSTVSRYLNGGSISKKTAAKVDAVVKETGYVPNSFAQSLKAKETKMIGAIVPRLDSYYLSAVIDGADTYLYNHGYRLMLLHTQMNEKRTEDALRLFKANKVDGILFFDDAKYIEKEENNPDSPPIISTFKFIAKQLEGVQEKAAKLLADYLFKMGHRKVTFVDGGDQSIDFDIATQFKKAFFKYKGTFWQEIRFDFDDQESISRLLADKPELIVCSDDTLTLTIMRECLERGMEIPKDISFASFGNHPIAEIFYPGLTTIHYPYFEFGEYLATQLLNIIQKKDVRRSFLDEVQLMERESVYYIDHESK</sequence>
<dbReference type="PRINTS" id="PR00036">
    <property type="entry name" value="HTHLACI"/>
</dbReference>
<dbReference type="InterPro" id="IPR028082">
    <property type="entry name" value="Peripla_BP_I"/>
</dbReference>
<dbReference type="SUPFAM" id="SSF53822">
    <property type="entry name" value="Periplasmic binding protein-like I"/>
    <property type="match status" value="1"/>
</dbReference>
<dbReference type="PROSITE" id="PS50932">
    <property type="entry name" value="HTH_LACI_2"/>
    <property type="match status" value="1"/>
</dbReference>
<evidence type="ECO:0000256" key="1">
    <source>
        <dbReference type="ARBA" id="ARBA00023015"/>
    </source>
</evidence>
<dbReference type="RefSeq" id="WP_313792339.1">
    <property type="nucleotide sequence ID" value="NZ_CP102453.1"/>
</dbReference>